<gene>
    <name evidence="2" type="ORF">CXG81DRAFT_17882</name>
</gene>
<accession>A0A4P9XAM2</accession>
<feature type="compositionally biased region" description="Low complexity" evidence="1">
    <location>
        <begin position="116"/>
        <end position="134"/>
    </location>
</feature>
<dbReference type="Proteomes" id="UP000274922">
    <property type="component" value="Unassembled WGS sequence"/>
</dbReference>
<evidence type="ECO:0000313" key="2">
    <source>
        <dbReference type="EMBL" id="RKP02433.1"/>
    </source>
</evidence>
<protein>
    <submittedName>
        <fullName evidence="2">Uncharacterized protein</fullName>
    </submittedName>
</protein>
<name>A0A4P9XAM2_9FUNG</name>
<organism evidence="2 3">
    <name type="scientific">Caulochytrium protostelioides</name>
    <dbReference type="NCBI Taxonomy" id="1555241"/>
    <lineage>
        <taxon>Eukaryota</taxon>
        <taxon>Fungi</taxon>
        <taxon>Fungi incertae sedis</taxon>
        <taxon>Chytridiomycota</taxon>
        <taxon>Chytridiomycota incertae sedis</taxon>
        <taxon>Chytridiomycetes</taxon>
        <taxon>Caulochytriales</taxon>
        <taxon>Caulochytriaceae</taxon>
        <taxon>Caulochytrium</taxon>
    </lineage>
</organism>
<dbReference type="AlphaFoldDB" id="A0A4P9XAM2"/>
<proteinExistence type="predicted"/>
<feature type="compositionally biased region" description="Basic and acidic residues" evidence="1">
    <location>
        <begin position="23"/>
        <end position="32"/>
    </location>
</feature>
<feature type="region of interest" description="Disordered" evidence="1">
    <location>
        <begin position="23"/>
        <end position="86"/>
    </location>
</feature>
<dbReference type="EMBL" id="ML014143">
    <property type="protein sequence ID" value="RKP02433.1"/>
    <property type="molecule type" value="Genomic_DNA"/>
</dbReference>
<evidence type="ECO:0000256" key="1">
    <source>
        <dbReference type="SAM" id="MobiDB-lite"/>
    </source>
</evidence>
<sequence length="221" mass="22489">MAGRTDPLPLWCRAALSFRAERIGGRRVEGQPHRRRGPDTAAAAAAAGGAALGPVDGDNDGGPTRGADNGDPLPPIGHHRAPGTGSIGVRLDAAADVAARWSTRARGMTDPPAPPRCAGRRLAAQAQQDAYARRPSARRQRPTVANAAADAADAARSGVFPGFHGSTCPARAPACVPVCVPACLPTHPPSAAADGGQAESCVVRIDAYASAAPCLRRSLHS</sequence>
<reference evidence="3" key="1">
    <citation type="journal article" date="2018" name="Nat. Microbiol.">
        <title>Leveraging single-cell genomics to expand the fungal tree of life.</title>
        <authorList>
            <person name="Ahrendt S.R."/>
            <person name="Quandt C.A."/>
            <person name="Ciobanu D."/>
            <person name="Clum A."/>
            <person name="Salamov A."/>
            <person name="Andreopoulos B."/>
            <person name="Cheng J.F."/>
            <person name="Woyke T."/>
            <person name="Pelin A."/>
            <person name="Henrissat B."/>
            <person name="Reynolds N.K."/>
            <person name="Benny G.L."/>
            <person name="Smith M.E."/>
            <person name="James T.Y."/>
            <person name="Grigoriev I.V."/>
        </authorList>
    </citation>
    <scope>NUCLEOTIDE SEQUENCE [LARGE SCALE GENOMIC DNA]</scope>
    <source>
        <strain evidence="3">ATCC 52028</strain>
    </source>
</reference>
<feature type="region of interest" description="Disordered" evidence="1">
    <location>
        <begin position="105"/>
        <end position="149"/>
    </location>
</feature>
<keyword evidence="3" id="KW-1185">Reference proteome</keyword>
<evidence type="ECO:0000313" key="3">
    <source>
        <dbReference type="Proteomes" id="UP000274922"/>
    </source>
</evidence>